<protein>
    <recommendedName>
        <fullName evidence="2">XS domain-containing protein</fullName>
    </recommendedName>
</protein>
<accession>A0A9D4WCN6</accession>
<dbReference type="OrthoDB" id="777694at2759"/>
<feature type="region of interest" description="Disordered" evidence="1">
    <location>
        <begin position="299"/>
        <end position="326"/>
    </location>
</feature>
<dbReference type="Gramene" id="Psat06G0481200-T1">
    <property type="protein sequence ID" value="KAI5399626.1"/>
    <property type="gene ID" value="KIW84_064812"/>
</dbReference>
<feature type="compositionally biased region" description="Polar residues" evidence="1">
    <location>
        <begin position="661"/>
        <end position="677"/>
    </location>
</feature>
<dbReference type="InterPro" id="IPR005380">
    <property type="entry name" value="XS_domain"/>
</dbReference>
<feature type="compositionally biased region" description="Basic and acidic residues" evidence="1">
    <location>
        <begin position="93"/>
        <end position="105"/>
    </location>
</feature>
<gene>
    <name evidence="3" type="ORF">KIW84_064812</name>
</gene>
<dbReference type="GO" id="GO:0031047">
    <property type="term" value="P:regulatory ncRNA-mediated gene silencing"/>
    <property type="evidence" value="ECO:0007669"/>
    <property type="project" value="InterPro"/>
</dbReference>
<dbReference type="Gene3D" id="3.30.70.2890">
    <property type="entry name" value="XS domain"/>
    <property type="match status" value="1"/>
</dbReference>
<feature type="compositionally biased region" description="Polar residues" evidence="1">
    <location>
        <begin position="623"/>
        <end position="632"/>
    </location>
</feature>
<dbReference type="InterPro" id="IPR038588">
    <property type="entry name" value="XS_domain_sf"/>
</dbReference>
<evidence type="ECO:0000259" key="2">
    <source>
        <dbReference type="Pfam" id="PF03468"/>
    </source>
</evidence>
<feature type="compositionally biased region" description="Basic and acidic residues" evidence="1">
    <location>
        <begin position="966"/>
        <end position="984"/>
    </location>
</feature>
<name>A0A9D4WCN6_PEA</name>
<reference evidence="3 4" key="1">
    <citation type="journal article" date="2022" name="Nat. Genet.">
        <title>Improved pea reference genome and pan-genome highlight genomic features and evolutionary characteristics.</title>
        <authorList>
            <person name="Yang T."/>
            <person name="Liu R."/>
            <person name="Luo Y."/>
            <person name="Hu S."/>
            <person name="Wang D."/>
            <person name="Wang C."/>
            <person name="Pandey M.K."/>
            <person name="Ge S."/>
            <person name="Xu Q."/>
            <person name="Li N."/>
            <person name="Li G."/>
            <person name="Huang Y."/>
            <person name="Saxena R.K."/>
            <person name="Ji Y."/>
            <person name="Li M."/>
            <person name="Yan X."/>
            <person name="He Y."/>
            <person name="Liu Y."/>
            <person name="Wang X."/>
            <person name="Xiang C."/>
            <person name="Varshney R.K."/>
            <person name="Ding H."/>
            <person name="Gao S."/>
            <person name="Zong X."/>
        </authorList>
    </citation>
    <scope>NUCLEOTIDE SEQUENCE [LARGE SCALE GENOMIC DNA]</scope>
    <source>
        <strain evidence="3 4">cv. Zhongwan 6</strain>
    </source>
</reference>
<evidence type="ECO:0000256" key="1">
    <source>
        <dbReference type="SAM" id="MobiDB-lite"/>
    </source>
</evidence>
<feature type="compositionally biased region" description="Basic and acidic residues" evidence="1">
    <location>
        <begin position="55"/>
        <end position="81"/>
    </location>
</feature>
<feature type="compositionally biased region" description="Basic and acidic residues" evidence="1">
    <location>
        <begin position="316"/>
        <end position="326"/>
    </location>
</feature>
<feature type="compositionally biased region" description="Basic and acidic residues" evidence="1">
    <location>
        <begin position="24"/>
        <end position="39"/>
    </location>
</feature>
<feature type="region of interest" description="Disordered" evidence="1">
    <location>
        <begin position="959"/>
        <end position="984"/>
    </location>
</feature>
<dbReference type="PANTHER" id="PTHR46619">
    <property type="entry name" value="RNA RECOGNITION MOTIF XS DOMAIN PROTEIN-RELATED"/>
    <property type="match status" value="1"/>
</dbReference>
<dbReference type="EMBL" id="JAMSHJ010000006">
    <property type="protein sequence ID" value="KAI5399626.1"/>
    <property type="molecule type" value="Genomic_DNA"/>
</dbReference>
<dbReference type="Proteomes" id="UP001058974">
    <property type="component" value="Chromosome 6"/>
</dbReference>
<dbReference type="Pfam" id="PF03468">
    <property type="entry name" value="XS"/>
    <property type="match status" value="1"/>
</dbReference>
<feature type="region of interest" description="Disordered" evidence="1">
    <location>
        <begin position="1"/>
        <end position="118"/>
    </location>
</feature>
<organism evidence="3 4">
    <name type="scientific">Pisum sativum</name>
    <name type="common">Garden pea</name>
    <name type="synonym">Lathyrus oleraceus</name>
    <dbReference type="NCBI Taxonomy" id="3888"/>
    <lineage>
        <taxon>Eukaryota</taxon>
        <taxon>Viridiplantae</taxon>
        <taxon>Streptophyta</taxon>
        <taxon>Embryophyta</taxon>
        <taxon>Tracheophyta</taxon>
        <taxon>Spermatophyta</taxon>
        <taxon>Magnoliopsida</taxon>
        <taxon>eudicotyledons</taxon>
        <taxon>Gunneridae</taxon>
        <taxon>Pentapetalae</taxon>
        <taxon>rosids</taxon>
        <taxon>fabids</taxon>
        <taxon>Fabales</taxon>
        <taxon>Fabaceae</taxon>
        <taxon>Papilionoideae</taxon>
        <taxon>50 kb inversion clade</taxon>
        <taxon>NPAAA clade</taxon>
        <taxon>Hologalegina</taxon>
        <taxon>IRL clade</taxon>
        <taxon>Fabeae</taxon>
        <taxon>Lathyrus</taxon>
    </lineage>
</organism>
<feature type="domain" description="XS" evidence="2">
    <location>
        <begin position="825"/>
        <end position="952"/>
    </location>
</feature>
<feature type="region of interest" description="Disordered" evidence="1">
    <location>
        <begin position="616"/>
        <end position="698"/>
    </location>
</feature>
<feature type="compositionally biased region" description="Basic and acidic residues" evidence="1">
    <location>
        <begin position="1"/>
        <end position="12"/>
    </location>
</feature>
<feature type="compositionally biased region" description="Low complexity" evidence="1">
    <location>
        <begin position="106"/>
        <end position="117"/>
    </location>
</feature>
<dbReference type="Gramene" id="PSAT_LOCUS27749_t1">
    <property type="protein sequence ID" value="CAL5209122.1"/>
    <property type="gene ID" value="PSAT_LOCUS27749"/>
</dbReference>
<proteinExistence type="predicted"/>
<feature type="compositionally biased region" description="Basic and acidic residues" evidence="1">
    <location>
        <begin position="686"/>
        <end position="695"/>
    </location>
</feature>
<comment type="caution">
    <text evidence="3">The sequence shown here is derived from an EMBL/GenBank/DDBJ whole genome shotgun (WGS) entry which is preliminary data.</text>
</comment>
<dbReference type="PANTHER" id="PTHR46619:SF4">
    <property type="entry name" value="XS DOMAIN-CONTAINING PROTEIN-RELATED"/>
    <property type="match status" value="1"/>
</dbReference>
<keyword evidence="4" id="KW-1185">Reference proteome</keyword>
<evidence type="ECO:0000313" key="4">
    <source>
        <dbReference type="Proteomes" id="UP001058974"/>
    </source>
</evidence>
<dbReference type="AlphaFoldDB" id="A0A9D4WCN6"/>
<sequence length="984" mass="113717">MQFRRREEDHAARSLSPKLRSHHRLDSAPDLFRRNRVDGLGRLPVQQRKLNPLRGDMDGNKRGGDGFEGRDSDWHLSDRRSGRAQSRSPPVDQMRKRSHFDDGVDLRSSSPSSLGLRPKYEYSKSMDYSGVDDENLDAKRVYVNREKGFIESRLGGGKSTVDQRFLRNGNEVGGSYRSIPDISVSVQSRYEEDGGNFHPQSRRVPTERFAYERLQHREHLPVDKIPITEPHRGADKSKTMFHTRDASYSKESPSYAKDFAGTSSHLRGYGNSSVEMRSDFLCSHGDCVCSRSTYDQPRGSGKLAEGVGFSGHGRRPHVDTSRGPEIGERNITCHQCELSPSHTRIEHSDYFNSRLHSRAAQDDYLYQSDDIPRRVDPHGRLDYEQAVIEYDNRELSRHYISHPDIDRTGKSEDYYGNPRRGAMHEHDQSTSKNPKYVDYHDMRRTSVASKQGDAYLRSGYNHTEIGKRMPNDYEVSYWDAPEADHQISNLRTEYELGRDGAQGLQQERFQSSPLSKHDSETYRQAARVQEMNQDVGIHNHSDRHMKRKYYANEEIDVHDLRTIKSSKWDDAPDEYEDYHVNEEWVDDEDMNMLYSYDNVGSKHMIYRKHNNKYNELENEEGFPSNNRISPQVSMERVQRPPFRFQKYSNQNIRHSKSSSSNWYKSQHFSRRSANQKQPKGWKKYHGYNENKHTSNDESYEELVRAAEPQPTEDSEEFLQMVHENFLMYSKKLNLNISVQRRYQKQGKAGGLYCIVCGRSSSKEFMDTRSLVTHAFMSHKTGLRAKHLGLHQAICVMMGWDTAVPQDTVTWVPQVLPHAETLAQKEDLILWPPVVIIHNISMSDDNPQNWKVISIETIEAFIRGKGFVRGRIKLCLGKPADQSTILVKFLGTFVGLGDAERIHKYHSENNRGRADYEKIKSEGVKSCNIRETDQGDKVESLLYSYVAIAEDLEKLDFNSKSWSSVKSRKEIDDLDKAPVKTDERQ</sequence>
<evidence type="ECO:0000313" key="3">
    <source>
        <dbReference type="EMBL" id="KAI5399626.1"/>
    </source>
</evidence>